<dbReference type="Gene3D" id="3.30.530.20">
    <property type="match status" value="1"/>
</dbReference>
<dbReference type="AlphaFoldDB" id="A0A094Q2I7"/>
<reference evidence="2" key="1">
    <citation type="submission" date="2014-06" db="EMBL/GenBank/DDBJ databases">
        <title>Key roles for freshwater Actinobacteria revealed by deep metagenomic sequencing.</title>
        <authorList>
            <person name="Ghai R."/>
            <person name="Mizuno C.M."/>
            <person name="Picazo A."/>
            <person name="Camacho A."/>
            <person name="Rodriguez-Valera F."/>
        </authorList>
    </citation>
    <scope>NUCLEOTIDE SEQUENCE</scope>
</reference>
<dbReference type="Pfam" id="PF06240">
    <property type="entry name" value="COXG"/>
    <property type="match status" value="1"/>
</dbReference>
<dbReference type="PANTHER" id="PTHR38588">
    <property type="entry name" value="BLL0334 PROTEIN"/>
    <property type="match status" value="1"/>
</dbReference>
<evidence type="ECO:0008006" key="3">
    <source>
        <dbReference type="Google" id="ProtNLM"/>
    </source>
</evidence>
<sequence>MTHVELEHSFTVPADIDTAWNTLLDVERIAMCMPGATLISVEGDTFKGEVKIKLGPITMVFGGTASFVDKDVANHRLVINASGSETKGTSTAQATVTTQLVAESPTLTRVDVNTDLAITGKPAQFGRGVMSDVAGRIIGQFAGNLEGVIATGSGDAGTTSTDASAPTAATPAPAAADAIDMMEVAGGAVAKKLVPVVLVVVALVAAWLLLK</sequence>
<evidence type="ECO:0000256" key="1">
    <source>
        <dbReference type="SAM" id="Phobius"/>
    </source>
</evidence>
<proteinExistence type="predicted"/>
<dbReference type="EMBL" id="JNSL01000058">
    <property type="protein sequence ID" value="KGA17587.1"/>
    <property type="molecule type" value="Genomic_DNA"/>
</dbReference>
<keyword evidence="1" id="KW-0472">Membrane</keyword>
<dbReference type="InterPro" id="IPR023393">
    <property type="entry name" value="START-like_dom_sf"/>
</dbReference>
<gene>
    <name evidence="2" type="ORF">GM51_10080</name>
</gene>
<feature type="transmembrane region" description="Helical" evidence="1">
    <location>
        <begin position="193"/>
        <end position="210"/>
    </location>
</feature>
<protein>
    <recommendedName>
        <fullName evidence="3">Carbon monoxide dehydrogenase subunit G</fullName>
    </recommendedName>
</protein>
<organism evidence="2">
    <name type="scientific">freshwater metagenome</name>
    <dbReference type="NCBI Taxonomy" id="449393"/>
    <lineage>
        <taxon>unclassified sequences</taxon>
        <taxon>metagenomes</taxon>
        <taxon>ecological metagenomes</taxon>
    </lineage>
</organism>
<dbReference type="SUPFAM" id="SSF55961">
    <property type="entry name" value="Bet v1-like"/>
    <property type="match status" value="1"/>
</dbReference>
<dbReference type="PANTHER" id="PTHR38588:SF1">
    <property type="entry name" value="BLL0334 PROTEIN"/>
    <property type="match status" value="1"/>
</dbReference>
<name>A0A094Q2I7_9ZZZZ</name>
<keyword evidence="1" id="KW-0812">Transmembrane</keyword>
<dbReference type="CDD" id="cd07823">
    <property type="entry name" value="SRPBCC_5"/>
    <property type="match status" value="1"/>
</dbReference>
<comment type="caution">
    <text evidence="2">The sequence shown here is derived from an EMBL/GenBank/DDBJ whole genome shotgun (WGS) entry which is preliminary data.</text>
</comment>
<evidence type="ECO:0000313" key="2">
    <source>
        <dbReference type="EMBL" id="KGA17587.1"/>
    </source>
</evidence>
<accession>A0A094Q2I7</accession>
<keyword evidence="1" id="KW-1133">Transmembrane helix</keyword>
<dbReference type="InterPro" id="IPR010419">
    <property type="entry name" value="CO_DH_gsu"/>
</dbReference>